<dbReference type="InterPro" id="IPR046848">
    <property type="entry name" value="E_motif"/>
</dbReference>
<sequence>MHSNSILPNNYTFPFLLKSLSDFKGIQQGRILHAHLVKLGHGNDIYVQNSLLNVYASCGNMGLCRKVFEEMTQRDVVSWTVMIMGYRSAKKYDDALIAFEQMQYAGVEPNRVTMVNALAACASFGAIEMGIWIHDFIRKKRWELDVILGTALIDMYAKCGRIEEGLIAFQAMKDKNVFTWNAVIRGLALVKSGDDAVMWFDQMEQEGIKADEVTLVEVLSACSHSGLLGIGQVIFRSLMSGKYGFSATVKHYACMIDLFTRSGYLEDALKLIKEMPFEPTKSMWGSLLTGCRDQGNLELSEFVAKKLLELEPDNSGYYVVLSNLYAEMGRWNDAEKVRELMKERGLKKDLGCSSVESIRQDHVCELLAE</sequence>
<dbReference type="FunFam" id="1.25.40.10:FF:001204">
    <property type="entry name" value="Pentatricopeptide (PPR) repeat protein-like"/>
    <property type="match status" value="1"/>
</dbReference>
<reference evidence="3" key="1">
    <citation type="journal article" date="2022" name="Plant J.">
        <title>Strategies of tolerance reflected in two North American maple genomes.</title>
        <authorList>
            <person name="McEvoy S.L."/>
            <person name="Sezen U.U."/>
            <person name="Trouern-Trend A."/>
            <person name="McMahon S.M."/>
            <person name="Schaberg P.G."/>
            <person name="Yang J."/>
            <person name="Wegrzyn J.L."/>
            <person name="Swenson N.G."/>
        </authorList>
    </citation>
    <scope>NUCLEOTIDE SEQUENCE</scope>
    <source>
        <strain evidence="3">NS2018</strain>
    </source>
</reference>
<dbReference type="Gene3D" id="1.25.40.10">
    <property type="entry name" value="Tetratricopeptide repeat domain"/>
    <property type="match status" value="3"/>
</dbReference>
<reference evidence="3" key="2">
    <citation type="submission" date="2023-06" db="EMBL/GenBank/DDBJ databases">
        <authorList>
            <person name="Swenson N.G."/>
            <person name="Wegrzyn J.L."/>
            <person name="Mcevoy S.L."/>
        </authorList>
    </citation>
    <scope>NUCLEOTIDE SEQUENCE</scope>
    <source>
        <strain evidence="3">NS2018</strain>
        <tissue evidence="3">Leaf</tissue>
    </source>
</reference>
<gene>
    <name evidence="3" type="ORF">LWI29_000322</name>
</gene>
<comment type="caution">
    <text evidence="3">The sequence shown here is derived from an EMBL/GenBank/DDBJ whole genome shotgun (WGS) entry which is preliminary data.</text>
</comment>
<keyword evidence="4" id="KW-1185">Reference proteome</keyword>
<dbReference type="InterPro" id="IPR002885">
    <property type="entry name" value="PPR_rpt"/>
</dbReference>
<feature type="repeat" description="PPR" evidence="2">
    <location>
        <begin position="176"/>
        <end position="210"/>
    </location>
</feature>
<dbReference type="Pfam" id="PF01535">
    <property type="entry name" value="PPR"/>
    <property type="match status" value="1"/>
</dbReference>
<dbReference type="PANTHER" id="PTHR47926:SF490">
    <property type="entry name" value="REPEAT-LIKE SUPERFAMILY PROTEIN, PUTATIVE-RELATED"/>
    <property type="match status" value="1"/>
</dbReference>
<dbReference type="PANTHER" id="PTHR47926">
    <property type="entry name" value="PENTATRICOPEPTIDE REPEAT-CONTAINING PROTEIN"/>
    <property type="match status" value="1"/>
</dbReference>
<dbReference type="Proteomes" id="UP001168877">
    <property type="component" value="Unassembled WGS sequence"/>
</dbReference>
<dbReference type="Pfam" id="PF13041">
    <property type="entry name" value="PPR_2"/>
    <property type="match status" value="2"/>
</dbReference>
<accession>A0AA39VHB3</accession>
<dbReference type="NCBIfam" id="TIGR00756">
    <property type="entry name" value="PPR"/>
    <property type="match status" value="4"/>
</dbReference>
<dbReference type="FunFam" id="1.25.40.10:FF:000427">
    <property type="entry name" value="Pentatricopeptide repeat-containing protein chloroplastic"/>
    <property type="match status" value="1"/>
</dbReference>
<evidence type="ECO:0000256" key="1">
    <source>
        <dbReference type="ARBA" id="ARBA00022737"/>
    </source>
</evidence>
<dbReference type="AlphaFoldDB" id="A0AA39VHB3"/>
<proteinExistence type="predicted"/>
<feature type="repeat" description="PPR" evidence="2">
    <location>
        <begin position="75"/>
        <end position="109"/>
    </location>
</feature>
<keyword evidence="1" id="KW-0677">Repeat</keyword>
<dbReference type="InterPro" id="IPR011990">
    <property type="entry name" value="TPR-like_helical_dom_sf"/>
</dbReference>
<dbReference type="PROSITE" id="PS51375">
    <property type="entry name" value="PPR"/>
    <property type="match status" value="3"/>
</dbReference>
<evidence type="ECO:0000313" key="4">
    <source>
        <dbReference type="Proteomes" id="UP001168877"/>
    </source>
</evidence>
<organism evidence="3 4">
    <name type="scientific">Acer saccharum</name>
    <name type="common">Sugar maple</name>
    <dbReference type="NCBI Taxonomy" id="4024"/>
    <lineage>
        <taxon>Eukaryota</taxon>
        <taxon>Viridiplantae</taxon>
        <taxon>Streptophyta</taxon>
        <taxon>Embryophyta</taxon>
        <taxon>Tracheophyta</taxon>
        <taxon>Spermatophyta</taxon>
        <taxon>Magnoliopsida</taxon>
        <taxon>eudicotyledons</taxon>
        <taxon>Gunneridae</taxon>
        <taxon>Pentapetalae</taxon>
        <taxon>rosids</taxon>
        <taxon>malvids</taxon>
        <taxon>Sapindales</taxon>
        <taxon>Sapindaceae</taxon>
        <taxon>Hippocastanoideae</taxon>
        <taxon>Acereae</taxon>
        <taxon>Acer</taxon>
    </lineage>
</organism>
<evidence type="ECO:0008006" key="5">
    <source>
        <dbReference type="Google" id="ProtNLM"/>
    </source>
</evidence>
<dbReference type="Pfam" id="PF20431">
    <property type="entry name" value="E_motif"/>
    <property type="match status" value="1"/>
</dbReference>
<evidence type="ECO:0000256" key="2">
    <source>
        <dbReference type="PROSITE-ProRule" id="PRU00708"/>
    </source>
</evidence>
<evidence type="ECO:0000313" key="3">
    <source>
        <dbReference type="EMBL" id="KAK0580285.1"/>
    </source>
</evidence>
<dbReference type="GO" id="GO:0003723">
    <property type="term" value="F:RNA binding"/>
    <property type="evidence" value="ECO:0007669"/>
    <property type="project" value="InterPro"/>
</dbReference>
<dbReference type="InterPro" id="IPR046960">
    <property type="entry name" value="PPR_At4g14850-like_plant"/>
</dbReference>
<dbReference type="EMBL" id="JAUESC010000384">
    <property type="protein sequence ID" value="KAK0580285.1"/>
    <property type="molecule type" value="Genomic_DNA"/>
</dbReference>
<dbReference type="SUPFAM" id="SSF48452">
    <property type="entry name" value="TPR-like"/>
    <property type="match status" value="1"/>
</dbReference>
<protein>
    <recommendedName>
        <fullName evidence="5">Pentatricopeptide repeat-containing protein</fullName>
    </recommendedName>
</protein>
<feature type="repeat" description="PPR" evidence="2">
    <location>
        <begin position="314"/>
        <end position="348"/>
    </location>
</feature>
<name>A0AA39VHB3_ACESA</name>
<dbReference type="GO" id="GO:0009451">
    <property type="term" value="P:RNA modification"/>
    <property type="evidence" value="ECO:0007669"/>
    <property type="project" value="InterPro"/>
</dbReference>